<protein>
    <submittedName>
        <fullName evidence="1">Uncharacterized protein</fullName>
    </submittedName>
</protein>
<dbReference type="OrthoDB" id="7410540at2"/>
<evidence type="ECO:0000313" key="1">
    <source>
        <dbReference type="EMBL" id="GEO42028.1"/>
    </source>
</evidence>
<accession>A0A512DZW1</accession>
<comment type="caution">
    <text evidence="1">The sequence shown here is derived from an EMBL/GenBank/DDBJ whole genome shotgun (WGS) entry which is preliminary data.</text>
</comment>
<dbReference type="EMBL" id="BJYZ01000034">
    <property type="protein sequence ID" value="GEO42028.1"/>
    <property type="molecule type" value="Genomic_DNA"/>
</dbReference>
<name>A0A512DZW1_9PROT</name>
<sequence>MGSRRLDTLGDVARQGLLVLFKCPCGHEARYAPRDIIGMIGSSGRDVTGLKGICRACGRRGVRASIDPDSVTERPIAPAFAALLGRKTDRS</sequence>
<proteinExistence type="predicted"/>
<evidence type="ECO:0000313" key="2">
    <source>
        <dbReference type="Proteomes" id="UP000321523"/>
    </source>
</evidence>
<gene>
    <name evidence="1" type="ORF">SAE02_61760</name>
</gene>
<organism evidence="1 2">
    <name type="scientific">Skermanella aerolata</name>
    <dbReference type="NCBI Taxonomy" id="393310"/>
    <lineage>
        <taxon>Bacteria</taxon>
        <taxon>Pseudomonadati</taxon>
        <taxon>Pseudomonadota</taxon>
        <taxon>Alphaproteobacteria</taxon>
        <taxon>Rhodospirillales</taxon>
        <taxon>Azospirillaceae</taxon>
        <taxon>Skermanella</taxon>
    </lineage>
</organism>
<dbReference type="RefSeq" id="WP_044434699.1">
    <property type="nucleotide sequence ID" value="NZ_BJYZ01000034.1"/>
</dbReference>
<keyword evidence="2" id="KW-1185">Reference proteome</keyword>
<dbReference type="Proteomes" id="UP000321523">
    <property type="component" value="Unassembled WGS sequence"/>
</dbReference>
<reference evidence="1 2" key="1">
    <citation type="submission" date="2019-07" db="EMBL/GenBank/DDBJ databases">
        <title>Whole genome shotgun sequence of Skermanella aerolata NBRC 106429.</title>
        <authorList>
            <person name="Hosoyama A."/>
            <person name="Uohara A."/>
            <person name="Ohji S."/>
            <person name="Ichikawa N."/>
        </authorList>
    </citation>
    <scope>NUCLEOTIDE SEQUENCE [LARGE SCALE GENOMIC DNA]</scope>
    <source>
        <strain evidence="1 2">NBRC 106429</strain>
    </source>
</reference>
<dbReference type="AlphaFoldDB" id="A0A512DZW1"/>